<dbReference type="Proteomes" id="UP000822993">
    <property type="component" value="Unassembled WGS sequence"/>
</dbReference>
<dbReference type="EMBL" id="JACSPN010000017">
    <property type="protein sequence ID" value="MBE7701238.1"/>
    <property type="molecule type" value="Genomic_DNA"/>
</dbReference>
<accession>A0A9D5U9Y2</accession>
<sequence>MSTDDLTPRAREWARTRATGIGALVSELADEVDRLRAENERYRNLWDRHGKNDLLAERDAARAALERVRALTDRIEGIDSDFAHRKTIVTHLRIAALEGKPS</sequence>
<protein>
    <submittedName>
        <fullName evidence="2">Uncharacterized protein</fullName>
    </submittedName>
</protein>
<gene>
    <name evidence="2" type="ORF">H9623_13125</name>
</gene>
<organism evidence="2 3">
    <name type="scientific">Oerskovia douganii</name>
    <dbReference type="NCBI Taxonomy" id="2762210"/>
    <lineage>
        <taxon>Bacteria</taxon>
        <taxon>Bacillati</taxon>
        <taxon>Actinomycetota</taxon>
        <taxon>Actinomycetes</taxon>
        <taxon>Micrococcales</taxon>
        <taxon>Cellulomonadaceae</taxon>
        <taxon>Oerskovia</taxon>
    </lineage>
</organism>
<name>A0A9D5U9Y2_9CELL</name>
<keyword evidence="3" id="KW-1185">Reference proteome</keyword>
<dbReference type="RefSeq" id="WP_193720498.1">
    <property type="nucleotide sequence ID" value="NZ_JACSPN010000017.1"/>
</dbReference>
<feature type="coiled-coil region" evidence="1">
    <location>
        <begin position="25"/>
        <end position="71"/>
    </location>
</feature>
<evidence type="ECO:0000313" key="3">
    <source>
        <dbReference type="Proteomes" id="UP000822993"/>
    </source>
</evidence>
<reference evidence="2 3" key="1">
    <citation type="submission" date="2020-08" db="EMBL/GenBank/DDBJ databases">
        <title>A Genomic Blueprint of the Chicken Gut Microbiome.</title>
        <authorList>
            <person name="Gilroy R."/>
            <person name="Ravi A."/>
            <person name="Getino M."/>
            <person name="Pursley I."/>
            <person name="Horton D.L."/>
            <person name="Alikhan N.-F."/>
            <person name="Baker D."/>
            <person name="Gharbi K."/>
            <person name="Hall N."/>
            <person name="Watson M."/>
            <person name="Adriaenssens E.M."/>
            <person name="Foster-Nyarko E."/>
            <person name="Jarju S."/>
            <person name="Secka A."/>
            <person name="Antonio M."/>
            <person name="Oren A."/>
            <person name="Chaudhuri R."/>
            <person name="La Ragione R.M."/>
            <person name="Hildebrand F."/>
            <person name="Pallen M.J."/>
        </authorList>
    </citation>
    <scope>NUCLEOTIDE SEQUENCE [LARGE SCALE GENOMIC DNA]</scope>
    <source>
        <strain evidence="2 3">Sa1BUA8</strain>
    </source>
</reference>
<evidence type="ECO:0000256" key="1">
    <source>
        <dbReference type="SAM" id="Coils"/>
    </source>
</evidence>
<proteinExistence type="predicted"/>
<comment type="caution">
    <text evidence="2">The sequence shown here is derived from an EMBL/GenBank/DDBJ whole genome shotgun (WGS) entry which is preliminary data.</text>
</comment>
<evidence type="ECO:0000313" key="2">
    <source>
        <dbReference type="EMBL" id="MBE7701238.1"/>
    </source>
</evidence>
<dbReference type="AlphaFoldDB" id="A0A9D5U9Y2"/>
<keyword evidence="1" id="KW-0175">Coiled coil</keyword>